<dbReference type="NCBIfam" id="TIGR03026">
    <property type="entry name" value="NDP-sugDHase"/>
    <property type="match status" value="1"/>
</dbReference>
<comment type="similarity">
    <text evidence="7">Belongs to the UDP-glucose/GDP-mannose dehydrogenase family.</text>
</comment>
<feature type="domain" description="UDP-glucose/GDP-mannose dehydrogenase C-terminal" evidence="8">
    <location>
        <begin position="347"/>
        <end position="452"/>
    </location>
</feature>
<evidence type="ECO:0000256" key="3">
    <source>
        <dbReference type="ARBA" id="ARBA00023002"/>
    </source>
</evidence>
<keyword evidence="3" id="KW-0560">Oxidoreductase</keyword>
<dbReference type="Proteomes" id="UP000319712">
    <property type="component" value="Unassembled WGS sequence"/>
</dbReference>
<dbReference type="GO" id="GO:0000271">
    <property type="term" value="P:polysaccharide biosynthetic process"/>
    <property type="evidence" value="ECO:0007669"/>
    <property type="project" value="InterPro"/>
</dbReference>
<dbReference type="PIRSF" id="PIRSF000124">
    <property type="entry name" value="UDPglc_GDPman_dh"/>
    <property type="match status" value="1"/>
</dbReference>
<dbReference type="Pfam" id="PF03720">
    <property type="entry name" value="UDPG_MGDP_dh_C"/>
    <property type="match status" value="1"/>
</dbReference>
<keyword evidence="4" id="KW-0520">NAD</keyword>
<dbReference type="GO" id="GO:0051287">
    <property type="term" value="F:NAD binding"/>
    <property type="evidence" value="ECO:0007669"/>
    <property type="project" value="InterPro"/>
</dbReference>
<dbReference type="PANTHER" id="PTHR43491:SF5">
    <property type="entry name" value="UDP-N-ACETYL-D-MANNOSAMINE DEHYDROGENASE"/>
    <property type="match status" value="1"/>
</dbReference>
<dbReference type="InterPro" id="IPR028359">
    <property type="entry name" value="UDP_ManNAc/GlcNAc_DH"/>
</dbReference>
<dbReference type="AlphaFoldDB" id="A0A521C3P6"/>
<dbReference type="InterPro" id="IPR036220">
    <property type="entry name" value="UDP-Glc/GDP-Man_DH_C_sf"/>
</dbReference>
<evidence type="ECO:0000256" key="1">
    <source>
        <dbReference type="ARBA" id="ARBA00012935"/>
    </source>
</evidence>
<dbReference type="Gene3D" id="3.40.50.720">
    <property type="entry name" value="NAD(P)-binding Rossmann-like Domain"/>
    <property type="match status" value="2"/>
</dbReference>
<dbReference type="InterPro" id="IPR001732">
    <property type="entry name" value="UDP-Glc/GDP-Man_DH_N"/>
</dbReference>
<dbReference type="Pfam" id="PF03721">
    <property type="entry name" value="UDPG_MGDP_dh_N"/>
    <property type="match status" value="1"/>
</dbReference>
<accession>A0A521C3P6</accession>
<dbReference type="SUPFAM" id="SSF52413">
    <property type="entry name" value="UDP-glucose/GDP-mannose dehydrogenase C-terminal domain"/>
    <property type="match status" value="1"/>
</dbReference>
<evidence type="ECO:0000256" key="6">
    <source>
        <dbReference type="ARBA" id="ARBA00049130"/>
    </source>
</evidence>
<comment type="catalytic activity">
    <reaction evidence="6">
        <text>UDP-N-acetyl-alpha-D-mannosamine + 2 NAD(+) + H2O = UDP-N-acetyl-alpha-D-mannosaminouronate + 2 NADH + 3 H(+)</text>
        <dbReference type="Rhea" id="RHEA:25780"/>
        <dbReference type="ChEBI" id="CHEBI:15377"/>
        <dbReference type="ChEBI" id="CHEBI:15378"/>
        <dbReference type="ChEBI" id="CHEBI:57540"/>
        <dbReference type="ChEBI" id="CHEBI:57945"/>
        <dbReference type="ChEBI" id="CHEBI:68623"/>
        <dbReference type="ChEBI" id="CHEBI:70731"/>
        <dbReference type="EC" id="1.1.1.336"/>
    </reaction>
</comment>
<organism evidence="9 10">
    <name type="scientific">Halorubrum cibi</name>
    <dbReference type="NCBI Taxonomy" id="413815"/>
    <lineage>
        <taxon>Archaea</taxon>
        <taxon>Methanobacteriati</taxon>
        <taxon>Methanobacteriota</taxon>
        <taxon>Stenosarchaea group</taxon>
        <taxon>Halobacteria</taxon>
        <taxon>Halobacteriales</taxon>
        <taxon>Haloferacaceae</taxon>
        <taxon>Halorubrum</taxon>
    </lineage>
</organism>
<dbReference type="OrthoDB" id="372050at2157"/>
<evidence type="ECO:0000313" key="9">
    <source>
        <dbReference type="EMBL" id="SMO53955.1"/>
    </source>
</evidence>
<dbReference type="InterPro" id="IPR036291">
    <property type="entry name" value="NAD(P)-bd_dom_sf"/>
</dbReference>
<dbReference type="SUPFAM" id="SSF51735">
    <property type="entry name" value="NAD(P)-binding Rossmann-fold domains"/>
    <property type="match status" value="1"/>
</dbReference>
<dbReference type="GO" id="GO:0089714">
    <property type="term" value="F:UDP-N-acetyl-D-mannosamine dehydrogenase activity"/>
    <property type="evidence" value="ECO:0007669"/>
    <property type="project" value="UniProtKB-EC"/>
</dbReference>
<protein>
    <recommendedName>
        <fullName evidence="2">UDP-N-acetyl-D-mannosamine dehydrogenase</fullName>
        <ecNumber evidence="1">1.1.1.336</ecNumber>
    </recommendedName>
    <alternativeName>
        <fullName evidence="5">UDP-ManNAc 6-dehydrogenase</fullName>
    </alternativeName>
</protein>
<dbReference type="InterPro" id="IPR014027">
    <property type="entry name" value="UDP-Glc/GDP-Man_DH_C"/>
</dbReference>
<dbReference type="GO" id="GO:0016628">
    <property type="term" value="F:oxidoreductase activity, acting on the CH-CH group of donors, NAD or NADP as acceptor"/>
    <property type="evidence" value="ECO:0007669"/>
    <property type="project" value="InterPro"/>
</dbReference>
<evidence type="ECO:0000256" key="2">
    <source>
        <dbReference type="ARBA" id="ARBA00016796"/>
    </source>
</evidence>
<dbReference type="EMBL" id="FXTD01000003">
    <property type="protein sequence ID" value="SMO53955.1"/>
    <property type="molecule type" value="Genomic_DNA"/>
</dbReference>
<evidence type="ECO:0000256" key="5">
    <source>
        <dbReference type="ARBA" id="ARBA00030172"/>
    </source>
</evidence>
<evidence type="ECO:0000256" key="7">
    <source>
        <dbReference type="PIRNR" id="PIRNR000124"/>
    </source>
</evidence>
<dbReference type="InterPro" id="IPR017476">
    <property type="entry name" value="UDP-Glc/GDP-Man"/>
</dbReference>
<name>A0A521C3P6_9EURY</name>
<evidence type="ECO:0000259" key="8">
    <source>
        <dbReference type="SMART" id="SM00984"/>
    </source>
</evidence>
<dbReference type="RefSeq" id="WP_142986038.1">
    <property type="nucleotide sequence ID" value="NZ_FXTD01000003.1"/>
</dbReference>
<sequence>MTANVPTTETFALYGTDASAEQTRAAFREGRVPVAVYGMGKIGLPLSLVYAEATGAVTGVDVDPDRVSALNGGINPFDHEPGLSTLLSNLVADGRFESTTDGEAAATRARVHVIVVPTLIDESDAPDLSILEAATETVRDGLEPGDAVFVESTVPPGTCADVVAPILASGDRVPGEFGLAHTPERTASGRALRDIRGSYPKIVGGVDSESGRVAEFVYGELTDNEVIRTSDARTAECVKLFEGVYRDVNIALANELATLTDEFGVDVVETIEAANTQPYCDIHTPGAGVGGHCIPYYPYFLLDDVNERAPLIRTAREVNERMPGFVVETLVDELAVDGGSVEDATVALLGVAYRAGIPEARASPAIDVAHRLDRLGATVLVVDPVLDDLPEMPGESVSLEALESRDVDAAVLVTAHEEFQSIDWGAFETEDASGGGKRRGIPVVDGRQALDLSGTAHRQYTVGRGRD</sequence>
<dbReference type="EC" id="1.1.1.336" evidence="1"/>
<evidence type="ECO:0000256" key="4">
    <source>
        <dbReference type="ARBA" id="ARBA00023027"/>
    </source>
</evidence>
<proteinExistence type="inferred from homology"/>
<dbReference type="SUPFAM" id="SSF48179">
    <property type="entry name" value="6-phosphogluconate dehydrogenase C-terminal domain-like"/>
    <property type="match status" value="1"/>
</dbReference>
<dbReference type="PANTHER" id="PTHR43491">
    <property type="entry name" value="UDP-N-ACETYL-D-MANNOSAMINE DEHYDROGENASE"/>
    <property type="match status" value="1"/>
</dbReference>
<keyword evidence="10" id="KW-1185">Reference proteome</keyword>
<gene>
    <name evidence="9" type="ORF">SAMN06264867_103283</name>
</gene>
<dbReference type="PIRSF" id="PIRSF500136">
    <property type="entry name" value="UDP_ManNAc_DH"/>
    <property type="match status" value="1"/>
</dbReference>
<evidence type="ECO:0000313" key="10">
    <source>
        <dbReference type="Proteomes" id="UP000319712"/>
    </source>
</evidence>
<dbReference type="SMART" id="SM00984">
    <property type="entry name" value="UDPG_MGDP_dh_C"/>
    <property type="match status" value="1"/>
</dbReference>
<dbReference type="InterPro" id="IPR008927">
    <property type="entry name" value="6-PGluconate_DH-like_C_sf"/>
</dbReference>
<dbReference type="Pfam" id="PF00984">
    <property type="entry name" value="UDPG_MGDP_dh"/>
    <property type="match status" value="1"/>
</dbReference>
<dbReference type="InterPro" id="IPR014026">
    <property type="entry name" value="UDP-Glc/GDP-Man_DH_dimer"/>
</dbReference>
<reference evidence="9 10" key="1">
    <citation type="submission" date="2017-05" db="EMBL/GenBank/DDBJ databases">
        <authorList>
            <person name="Varghese N."/>
            <person name="Submissions S."/>
        </authorList>
    </citation>
    <scope>NUCLEOTIDE SEQUENCE [LARGE SCALE GENOMIC DNA]</scope>
    <source>
        <strain evidence="9 10">DSM 19504</strain>
    </source>
</reference>